<dbReference type="Proteomes" id="UP000095283">
    <property type="component" value="Unplaced"/>
</dbReference>
<organism evidence="4 5">
    <name type="scientific">Heterorhabditis bacteriophora</name>
    <name type="common">Entomopathogenic nematode worm</name>
    <dbReference type="NCBI Taxonomy" id="37862"/>
    <lineage>
        <taxon>Eukaryota</taxon>
        <taxon>Metazoa</taxon>
        <taxon>Ecdysozoa</taxon>
        <taxon>Nematoda</taxon>
        <taxon>Chromadorea</taxon>
        <taxon>Rhabditida</taxon>
        <taxon>Rhabditina</taxon>
        <taxon>Rhabditomorpha</taxon>
        <taxon>Strongyloidea</taxon>
        <taxon>Heterorhabditidae</taxon>
        <taxon>Heterorhabditis</taxon>
    </lineage>
</organism>
<dbReference type="GO" id="GO:0019344">
    <property type="term" value="P:cysteine biosynthetic process"/>
    <property type="evidence" value="ECO:0007669"/>
    <property type="project" value="UniProtKB-UniPathway"/>
</dbReference>
<accession>A0A1I7XP63</accession>
<keyword evidence="4" id="KW-1185">Reference proteome</keyword>
<dbReference type="GO" id="GO:0016846">
    <property type="term" value="F:carbon-sulfur lyase activity"/>
    <property type="evidence" value="ECO:0007669"/>
    <property type="project" value="TreeGrafter"/>
</dbReference>
<dbReference type="SUPFAM" id="SSF53383">
    <property type="entry name" value="PLP-dependent transferases"/>
    <property type="match status" value="1"/>
</dbReference>
<comment type="similarity">
    <text evidence="3">Belongs to the trans-sulfuration enzymes family.</text>
</comment>
<dbReference type="UniPathway" id="UPA00136">
    <property type="reaction ID" value="UER00202"/>
</dbReference>
<dbReference type="PANTHER" id="PTHR11808">
    <property type="entry name" value="TRANS-SULFURATION ENZYME FAMILY MEMBER"/>
    <property type="match status" value="1"/>
</dbReference>
<dbReference type="InterPro" id="IPR015424">
    <property type="entry name" value="PyrdxlP-dep_Trfase"/>
</dbReference>
<dbReference type="Gene3D" id="3.40.640.10">
    <property type="entry name" value="Type I PLP-dependent aspartate aminotransferase-like (Major domain)"/>
    <property type="match status" value="2"/>
</dbReference>
<evidence type="ECO:0000256" key="2">
    <source>
        <dbReference type="ARBA" id="ARBA00022898"/>
    </source>
</evidence>
<dbReference type="GO" id="GO:0030170">
    <property type="term" value="F:pyridoxal phosphate binding"/>
    <property type="evidence" value="ECO:0007669"/>
    <property type="project" value="InterPro"/>
</dbReference>
<reference evidence="5" key="1">
    <citation type="submission" date="2016-11" db="UniProtKB">
        <authorList>
            <consortium name="WormBaseParasite"/>
        </authorList>
    </citation>
    <scope>IDENTIFICATION</scope>
</reference>
<comment type="cofactor">
    <cofactor evidence="1 3">
        <name>pyridoxal 5'-phosphate</name>
        <dbReference type="ChEBI" id="CHEBI:597326"/>
    </cofactor>
</comment>
<dbReference type="WBParaSite" id="Hba_19131">
    <property type="protein sequence ID" value="Hba_19131"/>
    <property type="gene ID" value="Hba_19131"/>
</dbReference>
<keyword evidence="2 3" id="KW-0663">Pyridoxal phosphate</keyword>
<protein>
    <submittedName>
        <fullName evidence="5">Cystathionine gamma-lyase</fullName>
    </submittedName>
</protein>
<dbReference type="GO" id="GO:0005737">
    <property type="term" value="C:cytoplasm"/>
    <property type="evidence" value="ECO:0007669"/>
    <property type="project" value="TreeGrafter"/>
</dbReference>
<evidence type="ECO:0000313" key="4">
    <source>
        <dbReference type="Proteomes" id="UP000095283"/>
    </source>
</evidence>
<evidence type="ECO:0000256" key="3">
    <source>
        <dbReference type="RuleBase" id="RU362118"/>
    </source>
</evidence>
<dbReference type="InterPro" id="IPR015421">
    <property type="entry name" value="PyrdxlP-dep_Trfase_major"/>
</dbReference>
<evidence type="ECO:0000256" key="1">
    <source>
        <dbReference type="ARBA" id="ARBA00001933"/>
    </source>
</evidence>
<sequence length="271" mass="29956">MLLCYHLIHSFSDSQFLPGKNEARTRLGAQFDDLHIDTKLSTSRNILLKNVDPVIVPIYHSSTYKFRNIDQWNEYNHGLNYVYQRCGNPTVENVEVIINEMEGGAATLVYSFVDATFASPYNVQPIKLGADFSMHSCSKYIGGHTDVIGGCVTVKKRENWQRLKVQQLTTGSAINVRLIGLAVSLGGTESLIEHPCSMSHGNELLRNIDEPMVSPGLIRLSSITLKTSRVMSGLWNTVANECQLDAVGGQGLLLSRLRPSKATLVRSTSCV</sequence>
<dbReference type="InterPro" id="IPR000277">
    <property type="entry name" value="Cys/Met-Metab_PyrdxlP-dep_enz"/>
</dbReference>
<dbReference type="AlphaFoldDB" id="A0A1I7XP63"/>
<name>A0A1I7XP63_HETBA</name>
<proteinExistence type="inferred from homology"/>
<dbReference type="GO" id="GO:0019346">
    <property type="term" value="P:transsulfuration"/>
    <property type="evidence" value="ECO:0007669"/>
    <property type="project" value="InterPro"/>
</dbReference>
<evidence type="ECO:0000313" key="5">
    <source>
        <dbReference type="WBParaSite" id="Hba_19131"/>
    </source>
</evidence>
<dbReference type="Pfam" id="PF01053">
    <property type="entry name" value="Cys_Met_Meta_PP"/>
    <property type="match status" value="1"/>
</dbReference>
<dbReference type="PANTHER" id="PTHR11808:SF80">
    <property type="entry name" value="CYSTATHIONINE GAMMA-LYASE"/>
    <property type="match status" value="1"/>
</dbReference>